<name>A0A0S2W2H6_9FIRM</name>
<organism evidence="1 2">
    <name type="scientific">Intestinimonas butyriciproducens</name>
    <dbReference type="NCBI Taxonomy" id="1297617"/>
    <lineage>
        <taxon>Bacteria</taxon>
        <taxon>Bacillati</taxon>
        <taxon>Bacillota</taxon>
        <taxon>Clostridia</taxon>
        <taxon>Eubacteriales</taxon>
        <taxon>Intestinimonas</taxon>
    </lineage>
</organism>
<evidence type="ECO:0000313" key="2">
    <source>
        <dbReference type="Proteomes" id="UP000064844"/>
    </source>
</evidence>
<accession>A0A0S2W2H6</accession>
<dbReference type="AlphaFoldDB" id="A0A0S2W2H6"/>
<sequence>MGFGIQQIFRGVHHRFLLKNNRCAFAGEYPHFAPRGVGLRDALSVRMGGQVDKWTRTVACQFPPLSITLISSTELFRPVQRL</sequence>
<dbReference type="STRING" id="1297617.IB211_01144c"/>
<protein>
    <submittedName>
        <fullName evidence="1">Uncharacterized protein</fullName>
    </submittedName>
</protein>
<reference evidence="1 2" key="1">
    <citation type="journal article" date="2015" name="Nat. Commun.">
        <title>Production of butyrate from lysine and the Amadori product fructoselysine by a human gut commensal.</title>
        <authorList>
            <person name="Bui T.P."/>
            <person name="Ritari J."/>
            <person name="Boeren S."/>
            <person name="de Waard P."/>
            <person name="Plugge C.M."/>
            <person name="de Vos W.M."/>
        </authorList>
    </citation>
    <scope>NUCLEOTIDE SEQUENCE [LARGE SCALE GENOMIC DNA]</scope>
    <source>
        <strain evidence="1 2">AF211</strain>
    </source>
</reference>
<gene>
    <name evidence="1" type="ORF">IB211_01144c</name>
</gene>
<evidence type="ECO:0000313" key="1">
    <source>
        <dbReference type="EMBL" id="ALP93537.1"/>
    </source>
</evidence>
<proteinExistence type="predicted"/>
<keyword evidence="2" id="KW-1185">Reference proteome</keyword>
<dbReference type="EMBL" id="CP011307">
    <property type="protein sequence ID" value="ALP93537.1"/>
    <property type="molecule type" value="Genomic_DNA"/>
</dbReference>
<dbReference type="Proteomes" id="UP000064844">
    <property type="component" value="Chromosome"/>
</dbReference>
<reference evidence="2" key="2">
    <citation type="submission" date="2015-04" db="EMBL/GenBank/DDBJ databases">
        <title>A butyrogenic pathway from the amino acid lysine in a human gut commensal.</title>
        <authorList>
            <person name="de Vos W.M."/>
            <person name="Bui N.T.P."/>
            <person name="Plugge C.M."/>
            <person name="Ritari J."/>
        </authorList>
    </citation>
    <scope>NUCLEOTIDE SEQUENCE [LARGE SCALE GENOMIC DNA]</scope>
    <source>
        <strain evidence="2">AF211</strain>
    </source>
</reference>
<dbReference type="KEGG" id="ibu:IB211_01144c"/>